<dbReference type="RefSeq" id="WP_093391835.1">
    <property type="nucleotide sequence ID" value="NZ_LT629736.1"/>
</dbReference>
<dbReference type="EMBL" id="LT629736">
    <property type="protein sequence ID" value="SDR98588.1"/>
    <property type="molecule type" value="Genomic_DNA"/>
</dbReference>
<evidence type="ECO:0000313" key="2">
    <source>
        <dbReference type="EMBL" id="SDR98588.1"/>
    </source>
</evidence>
<proteinExistence type="predicted"/>
<feature type="signal peptide" evidence="1">
    <location>
        <begin position="1"/>
        <end position="28"/>
    </location>
</feature>
<protein>
    <recommendedName>
        <fullName evidence="4">Type V secretory pathway, adhesin AidA</fullName>
    </recommendedName>
</protein>
<dbReference type="AlphaFoldDB" id="A0A1H1NHY3"/>
<name>A0A1H1NHY3_9GAMM</name>
<keyword evidence="3" id="KW-1185">Reference proteome</keyword>
<dbReference type="Pfam" id="PF06980">
    <property type="entry name" value="DUF1302"/>
    <property type="match status" value="1"/>
</dbReference>
<feature type="chain" id="PRO_5009255523" description="Type V secretory pathway, adhesin AidA" evidence="1">
    <location>
        <begin position="29"/>
        <end position="631"/>
    </location>
</feature>
<dbReference type="InterPro" id="IPR010727">
    <property type="entry name" value="DUF1302"/>
</dbReference>
<evidence type="ECO:0000256" key="1">
    <source>
        <dbReference type="SAM" id="SignalP"/>
    </source>
</evidence>
<dbReference type="Proteomes" id="UP000243207">
    <property type="component" value="Chromosome I"/>
</dbReference>
<dbReference type="STRING" id="487184.SAMN05216421_0690"/>
<reference evidence="3" key="1">
    <citation type="submission" date="2016-10" db="EMBL/GenBank/DDBJ databases">
        <authorList>
            <person name="Varghese N."/>
            <person name="Submissions S."/>
        </authorList>
    </citation>
    <scope>NUCLEOTIDE SEQUENCE [LARGE SCALE GENOMIC DNA]</scope>
    <source>
        <strain evidence="3">NRRL B-51270</strain>
    </source>
</reference>
<keyword evidence="1" id="KW-0732">Signal</keyword>
<organism evidence="2 3">
    <name type="scientific">Halopseudomonas xinjiangensis</name>
    <dbReference type="NCBI Taxonomy" id="487184"/>
    <lineage>
        <taxon>Bacteria</taxon>
        <taxon>Pseudomonadati</taxon>
        <taxon>Pseudomonadota</taxon>
        <taxon>Gammaproteobacteria</taxon>
        <taxon>Pseudomonadales</taxon>
        <taxon>Pseudomonadaceae</taxon>
        <taxon>Halopseudomonas</taxon>
    </lineage>
</organism>
<dbReference type="OrthoDB" id="7000272at2"/>
<evidence type="ECO:0008006" key="4">
    <source>
        <dbReference type="Google" id="ProtNLM"/>
    </source>
</evidence>
<gene>
    <name evidence="2" type="ORF">SAMN05216421_0690</name>
</gene>
<evidence type="ECO:0000313" key="3">
    <source>
        <dbReference type="Proteomes" id="UP000243207"/>
    </source>
</evidence>
<sequence>MTKKMHAWPVAALPLAIGLASFAGSAHAVNFNVGELEGQFDSQLSIGASMSTQNADKRFIHTLSGGEAAARTSDDGRLNYASGDFFSKIFKGVHDLELRYGDSGAFFRGNYWYDFEVKDGSQRFYDIQEDGRHPLQKGSGYQLLDAFVYHNYFIGNNPGNVRLGKQVVSWGESTFIGNSINSINPIDVAAIRRPGAELKEALLPVEMLYLSQGLSENLSMEAFYQLKWRETVLDNCGTFFGSDTLARGCTDRLVVTGSDFPQGATPTGSYIVRERKDEHADDDGQFGVAFRWFVPALNDSEFGFYTMNYHSRTPIYSNVAGNQLVPGQTALALAAAARQAAAAGDLTTAAALGARAEAQGALAAQGTITGYDGSTGPAGYFFEFPEDIRLYGMSFQTMVGPASVGGEISYRPNMPLQINTGDMSRTALNLGQDNTHRDYAGAAPGTYIKGYERKEFWQAQVTAVHFIDRVMGASRLSLVGEAGVNYISGLDDGDGATKFGRDSLFGQSPFADGTCSSNEGTAVADRSPNAASWCENDGYYTDWSYGYRVRAALDYANVFAGVNLSPSLAWSHDIEGYGPNFTEDAKSISVALNADYANKYNASISYTDFFDGKYNTSVDRDFAAVSMSMTF</sequence>
<accession>A0A1H1NHY3</accession>